<keyword evidence="3" id="KW-1185">Reference proteome</keyword>
<reference evidence="2 3" key="1">
    <citation type="submission" date="2017-07" db="EMBL/GenBank/DDBJ databases">
        <title>Bifidobacterium novel species.</title>
        <authorList>
            <person name="Lugli G.A."/>
            <person name="Milani C."/>
            <person name="Duranti S."/>
            <person name="Mangifesta M."/>
        </authorList>
    </citation>
    <scope>NUCLEOTIDE SEQUENCE [LARGE SCALE GENOMIC DNA]</scope>
    <source>
        <strain evidence="3">Goo31D</strain>
    </source>
</reference>
<accession>A0A2N5IXP4</accession>
<evidence type="ECO:0008006" key="4">
    <source>
        <dbReference type="Google" id="ProtNLM"/>
    </source>
</evidence>
<protein>
    <recommendedName>
        <fullName evidence="4">Bacteriocin</fullName>
    </recommendedName>
</protein>
<evidence type="ECO:0000313" key="2">
    <source>
        <dbReference type="EMBL" id="PLS26729.1"/>
    </source>
</evidence>
<dbReference type="EMBL" id="NMYC01000005">
    <property type="protein sequence ID" value="PLS26729.1"/>
    <property type="molecule type" value="Genomic_DNA"/>
</dbReference>
<comment type="caution">
    <text evidence="2">The sequence shown here is derived from an EMBL/GenBank/DDBJ whole genome shotgun (WGS) entry which is preliminary data.</text>
</comment>
<dbReference type="Proteomes" id="UP000234935">
    <property type="component" value="Unassembled WGS sequence"/>
</dbReference>
<feature type="signal peptide" evidence="1">
    <location>
        <begin position="1"/>
        <end position="27"/>
    </location>
</feature>
<gene>
    <name evidence="2" type="ORF">CGZ88_1214</name>
</gene>
<organism evidence="2 3">
    <name type="scientific">Bifidobacterium anseris</name>
    <dbReference type="NCBI Taxonomy" id="2020963"/>
    <lineage>
        <taxon>Bacteria</taxon>
        <taxon>Bacillati</taxon>
        <taxon>Actinomycetota</taxon>
        <taxon>Actinomycetes</taxon>
        <taxon>Bifidobacteriales</taxon>
        <taxon>Bifidobacteriaceae</taxon>
        <taxon>Bifidobacterium</taxon>
    </lineage>
</organism>
<feature type="chain" id="PRO_5014885358" description="Bacteriocin" evidence="1">
    <location>
        <begin position="28"/>
        <end position="108"/>
    </location>
</feature>
<evidence type="ECO:0000256" key="1">
    <source>
        <dbReference type="SAM" id="SignalP"/>
    </source>
</evidence>
<sequence>MRRVIKRIATVSTILALSFGTAEIAMAKTMFGNNANGASTEEVAQLVYVGWCWNHPRSGYRYAEHWYYRPNKGQIGYRKATNGAKSSRVWDSLSWGPDGRTYFRWNRG</sequence>
<keyword evidence="1" id="KW-0732">Signal</keyword>
<proteinExistence type="predicted"/>
<dbReference type="AlphaFoldDB" id="A0A2N5IXP4"/>
<name>A0A2N5IXP4_9BIFI</name>
<evidence type="ECO:0000313" key="3">
    <source>
        <dbReference type="Proteomes" id="UP000234935"/>
    </source>
</evidence>